<dbReference type="AlphaFoldDB" id="A0A1I2ZH27"/>
<feature type="signal peptide" evidence="1">
    <location>
        <begin position="1"/>
        <end position="27"/>
    </location>
</feature>
<dbReference type="OrthoDB" id="4290103at2"/>
<dbReference type="EMBL" id="JACBZA010000001">
    <property type="protein sequence ID" value="NYH81979.1"/>
    <property type="molecule type" value="Genomic_DNA"/>
</dbReference>
<reference evidence="3 4" key="1">
    <citation type="submission" date="2016-10" db="EMBL/GenBank/DDBJ databases">
        <authorList>
            <person name="de Groot N.N."/>
        </authorList>
    </citation>
    <scope>NUCLEOTIDE SEQUENCE [LARGE SCALE GENOMIC DNA]</scope>
    <source>
        <strain evidence="3 4">CPCC 202808</strain>
    </source>
</reference>
<dbReference type="Proteomes" id="UP000199052">
    <property type="component" value="Unassembled WGS sequence"/>
</dbReference>
<dbReference type="RefSeq" id="WP_092887432.1">
    <property type="nucleotide sequence ID" value="NZ_FOOI01000016.1"/>
</dbReference>
<evidence type="ECO:0000256" key="1">
    <source>
        <dbReference type="SAM" id="SignalP"/>
    </source>
</evidence>
<dbReference type="STRING" id="504797.SAMN05421678_11691"/>
<keyword evidence="5" id="KW-1185">Reference proteome</keyword>
<sequence length="328" mass="34838">MSPRPRTTAVVCAALALAMFFVLSPMATTSAPAAPPPPAPPMGRMATSQLLRGSIPATGGVAVPILRLPTRWMRAGQSIYVRGQMGATTNVPRGPMMGIRIICLGGSGGTFTVRNHDGRAHGVQYVAVRWVFTAPHDGNYTCELRAVSATMIDPRVARLNLVPGRSRLAVSPVGPGAQGWFAGQDTCVGARAMPRLPRCSRARSAVFVMARLLPAGSRRYVTAVTDVQMTREYGKYPGGPSRVRVTLEAIPATSAGRACAAPGTVSRQATITTFVHHYKVNLSLPGVRVNRGGGCGVRVLVRTRVDHLAGNPVTIHDHRYSNAGAWIF</sequence>
<evidence type="ECO:0000313" key="4">
    <source>
        <dbReference type="Proteomes" id="UP000199052"/>
    </source>
</evidence>
<evidence type="ECO:0000313" key="5">
    <source>
        <dbReference type="Proteomes" id="UP000533017"/>
    </source>
</evidence>
<keyword evidence="1" id="KW-0732">Signal</keyword>
<evidence type="ECO:0000313" key="2">
    <source>
        <dbReference type="EMBL" id="NYH81979.1"/>
    </source>
</evidence>
<protein>
    <submittedName>
        <fullName evidence="3">Uncharacterized protein</fullName>
    </submittedName>
</protein>
<evidence type="ECO:0000313" key="3">
    <source>
        <dbReference type="EMBL" id="SFH36886.1"/>
    </source>
</evidence>
<accession>A0A1I2ZH27</accession>
<proteinExistence type="predicted"/>
<dbReference type="EMBL" id="FOOI01000016">
    <property type="protein sequence ID" value="SFH36886.1"/>
    <property type="molecule type" value="Genomic_DNA"/>
</dbReference>
<name>A0A1I2ZH27_9ACTN</name>
<gene>
    <name evidence="2" type="ORF">FHR37_000830</name>
    <name evidence="3" type="ORF">SAMN05421678_11691</name>
</gene>
<dbReference type="Proteomes" id="UP000533017">
    <property type="component" value="Unassembled WGS sequence"/>
</dbReference>
<feature type="chain" id="PRO_5039034373" evidence="1">
    <location>
        <begin position="28"/>
        <end position="328"/>
    </location>
</feature>
<reference evidence="2 5" key="2">
    <citation type="submission" date="2020-07" db="EMBL/GenBank/DDBJ databases">
        <title>Sequencing the genomes of 1000 actinobacteria strains.</title>
        <authorList>
            <person name="Klenk H.-P."/>
        </authorList>
    </citation>
    <scope>NUCLEOTIDE SEQUENCE [LARGE SCALE GENOMIC DNA]</scope>
    <source>
        <strain evidence="2 5">DSM 45117</strain>
    </source>
</reference>
<organism evidence="3 4">
    <name type="scientific">Actinopolymorpha cephalotaxi</name>
    <dbReference type="NCBI Taxonomy" id="504797"/>
    <lineage>
        <taxon>Bacteria</taxon>
        <taxon>Bacillati</taxon>
        <taxon>Actinomycetota</taxon>
        <taxon>Actinomycetes</taxon>
        <taxon>Propionibacteriales</taxon>
        <taxon>Actinopolymorphaceae</taxon>
        <taxon>Actinopolymorpha</taxon>
    </lineage>
</organism>